<evidence type="ECO:0000256" key="1">
    <source>
        <dbReference type="SAM" id="Phobius"/>
    </source>
</evidence>
<evidence type="ECO:0000313" key="2">
    <source>
        <dbReference type="EMBL" id="MED6206971.1"/>
    </source>
</evidence>
<sequence length="111" mass="13047">MLKQTQKSIANQISLKKEENSFFKEGWVRESRTLRGFEEGKRLGRMFGRERVKVESIWVRSFGALLGYEGIFIAMVLLLVRTVVVVVLLFSARRHHLPQPDLRRYRLLDTI</sequence>
<gene>
    <name evidence="2" type="ORF">PIB30_031523</name>
</gene>
<dbReference type="EMBL" id="JASCZI010241791">
    <property type="protein sequence ID" value="MED6206971.1"/>
    <property type="molecule type" value="Genomic_DNA"/>
</dbReference>
<evidence type="ECO:0000313" key="3">
    <source>
        <dbReference type="Proteomes" id="UP001341840"/>
    </source>
</evidence>
<keyword evidence="1" id="KW-0812">Transmembrane</keyword>
<accession>A0ABU6YAM1</accession>
<name>A0ABU6YAM1_9FABA</name>
<organism evidence="2 3">
    <name type="scientific">Stylosanthes scabra</name>
    <dbReference type="NCBI Taxonomy" id="79078"/>
    <lineage>
        <taxon>Eukaryota</taxon>
        <taxon>Viridiplantae</taxon>
        <taxon>Streptophyta</taxon>
        <taxon>Embryophyta</taxon>
        <taxon>Tracheophyta</taxon>
        <taxon>Spermatophyta</taxon>
        <taxon>Magnoliopsida</taxon>
        <taxon>eudicotyledons</taxon>
        <taxon>Gunneridae</taxon>
        <taxon>Pentapetalae</taxon>
        <taxon>rosids</taxon>
        <taxon>fabids</taxon>
        <taxon>Fabales</taxon>
        <taxon>Fabaceae</taxon>
        <taxon>Papilionoideae</taxon>
        <taxon>50 kb inversion clade</taxon>
        <taxon>dalbergioids sensu lato</taxon>
        <taxon>Dalbergieae</taxon>
        <taxon>Pterocarpus clade</taxon>
        <taxon>Stylosanthes</taxon>
    </lineage>
</organism>
<protein>
    <submittedName>
        <fullName evidence="2">Uncharacterized protein</fullName>
    </submittedName>
</protein>
<keyword evidence="3" id="KW-1185">Reference proteome</keyword>
<proteinExistence type="predicted"/>
<keyword evidence="1" id="KW-1133">Transmembrane helix</keyword>
<dbReference type="Proteomes" id="UP001341840">
    <property type="component" value="Unassembled WGS sequence"/>
</dbReference>
<keyword evidence="1" id="KW-0472">Membrane</keyword>
<reference evidence="2 3" key="1">
    <citation type="journal article" date="2023" name="Plants (Basel)">
        <title>Bridging the Gap: Combining Genomics and Transcriptomics Approaches to Understand Stylosanthes scabra, an Orphan Legume from the Brazilian Caatinga.</title>
        <authorList>
            <person name="Ferreira-Neto J.R.C."/>
            <person name="da Silva M.D."/>
            <person name="Binneck E."/>
            <person name="de Melo N.F."/>
            <person name="da Silva R.H."/>
            <person name="de Melo A.L.T.M."/>
            <person name="Pandolfi V."/>
            <person name="Bustamante F.O."/>
            <person name="Brasileiro-Vidal A.C."/>
            <person name="Benko-Iseppon A.M."/>
        </authorList>
    </citation>
    <scope>NUCLEOTIDE SEQUENCE [LARGE SCALE GENOMIC DNA]</scope>
    <source>
        <tissue evidence="2">Leaves</tissue>
    </source>
</reference>
<comment type="caution">
    <text evidence="2">The sequence shown here is derived from an EMBL/GenBank/DDBJ whole genome shotgun (WGS) entry which is preliminary data.</text>
</comment>
<feature type="transmembrane region" description="Helical" evidence="1">
    <location>
        <begin position="70"/>
        <end position="90"/>
    </location>
</feature>